<dbReference type="EMBL" id="HBUF01011745">
    <property type="protein sequence ID" value="CAG6608430.1"/>
    <property type="molecule type" value="Transcribed_RNA"/>
</dbReference>
<evidence type="ECO:0000313" key="7">
    <source>
        <dbReference type="EMBL" id="CAG6608429.1"/>
    </source>
</evidence>
<dbReference type="EMBL" id="HBUF01011746">
    <property type="protein sequence ID" value="CAG6608431.1"/>
    <property type="molecule type" value="Transcribed_RNA"/>
</dbReference>
<dbReference type="PANTHER" id="PTHR47573:SF1">
    <property type="entry name" value="PROTEIN AF-9 HOMOLOG"/>
    <property type="match status" value="1"/>
</dbReference>
<keyword evidence="2" id="KW-0804">Transcription</keyword>
<dbReference type="GO" id="GO:0005634">
    <property type="term" value="C:nucleus"/>
    <property type="evidence" value="ECO:0007669"/>
    <property type="project" value="UniProtKB-SubCell"/>
</dbReference>
<dbReference type="EMBL" id="HBUF01011744">
    <property type="protein sequence ID" value="CAG6608429.1"/>
    <property type="molecule type" value="Transcribed_RNA"/>
</dbReference>
<feature type="domain" description="YEATS" evidence="6">
    <location>
        <begin position="21"/>
        <end position="165"/>
    </location>
</feature>
<dbReference type="Gene3D" id="2.60.40.1970">
    <property type="entry name" value="YEATS domain"/>
    <property type="match status" value="1"/>
</dbReference>
<evidence type="ECO:0000256" key="3">
    <source>
        <dbReference type="ARBA" id="ARBA00023242"/>
    </source>
</evidence>
<dbReference type="EMBL" id="HBUF01011743">
    <property type="protein sequence ID" value="CAG6608428.1"/>
    <property type="molecule type" value="Transcribed_RNA"/>
</dbReference>
<protein>
    <submittedName>
        <fullName evidence="7">YEATS domain-containing protein 4</fullName>
    </submittedName>
</protein>
<dbReference type="InterPro" id="IPR038704">
    <property type="entry name" value="YEAST_sf"/>
</dbReference>
<keyword evidence="3 4" id="KW-0539">Nucleus</keyword>
<dbReference type="InterPro" id="IPR005033">
    <property type="entry name" value="YEATS"/>
</dbReference>
<dbReference type="EMBL" id="HBUF01545852">
    <property type="protein sequence ID" value="CAG6756898.1"/>
    <property type="molecule type" value="Transcribed_RNA"/>
</dbReference>
<name>A0A8D8LCZ3_9HEMI</name>
<proteinExistence type="predicted"/>
<dbReference type="EMBL" id="HBUF01353067">
    <property type="protein sequence ID" value="CAG6715360.1"/>
    <property type="molecule type" value="Transcribed_RNA"/>
</dbReference>
<dbReference type="EMBL" id="HBUF01353065">
    <property type="protein sequence ID" value="CAG6715356.1"/>
    <property type="molecule type" value="Transcribed_RNA"/>
</dbReference>
<sequence>MATIAAQSPQQIQPGDDPNKRLKDVTIVKPIIYGNVAKYFGKKRESDGHTHEWKVYIKPYYKEDISKYIKKVSFKLHESYPVNVRLLTKPPFEISETGWGEFELVIKIYFHDPNERPVTLYHMLKLFKTKDASCDATNSLLYNEYYEEIIFNEPTLTMYSTLAGTVPQVPGSLGLIAPHSVNFEAAKAATLRQIIEAKKKLASEIAATKSKVNAARDLSLRLKNDIASSKHEK</sequence>
<dbReference type="InterPro" id="IPR055129">
    <property type="entry name" value="YEATS_dom"/>
</dbReference>
<dbReference type="Pfam" id="PF03366">
    <property type="entry name" value="YEATS"/>
    <property type="match status" value="1"/>
</dbReference>
<organism evidence="7">
    <name type="scientific">Cacopsylla melanoneura</name>
    <dbReference type="NCBI Taxonomy" id="428564"/>
    <lineage>
        <taxon>Eukaryota</taxon>
        <taxon>Metazoa</taxon>
        <taxon>Ecdysozoa</taxon>
        <taxon>Arthropoda</taxon>
        <taxon>Hexapoda</taxon>
        <taxon>Insecta</taxon>
        <taxon>Pterygota</taxon>
        <taxon>Neoptera</taxon>
        <taxon>Paraneoptera</taxon>
        <taxon>Hemiptera</taxon>
        <taxon>Sternorrhyncha</taxon>
        <taxon>Psylloidea</taxon>
        <taxon>Psyllidae</taxon>
        <taxon>Psyllinae</taxon>
        <taxon>Cacopsylla</taxon>
    </lineage>
</organism>
<dbReference type="AlphaFoldDB" id="A0A8D8LCZ3"/>
<dbReference type="GO" id="GO:0006355">
    <property type="term" value="P:regulation of DNA-templated transcription"/>
    <property type="evidence" value="ECO:0007669"/>
    <property type="project" value="InterPro"/>
</dbReference>
<evidence type="ECO:0000256" key="5">
    <source>
        <dbReference type="SAM" id="MobiDB-lite"/>
    </source>
</evidence>
<keyword evidence="1" id="KW-0805">Transcription regulation</keyword>
<dbReference type="PANTHER" id="PTHR47573">
    <property type="entry name" value="PROTEIN AF-9 HOMOLOG"/>
    <property type="match status" value="1"/>
</dbReference>
<feature type="compositionally biased region" description="Polar residues" evidence="5">
    <location>
        <begin position="1"/>
        <end position="13"/>
    </location>
</feature>
<dbReference type="EMBL" id="HBUF01545851">
    <property type="protein sequence ID" value="CAG6756897.1"/>
    <property type="molecule type" value="Transcribed_RNA"/>
</dbReference>
<dbReference type="CDD" id="cd16909">
    <property type="entry name" value="YEATS_GAS41_like"/>
    <property type="match status" value="1"/>
</dbReference>
<dbReference type="EMBL" id="HBUF01353066">
    <property type="protein sequence ID" value="CAG6715358.1"/>
    <property type="molecule type" value="Transcribed_RNA"/>
</dbReference>
<reference evidence="7" key="1">
    <citation type="submission" date="2021-05" db="EMBL/GenBank/DDBJ databases">
        <authorList>
            <person name="Alioto T."/>
            <person name="Alioto T."/>
            <person name="Gomez Garrido J."/>
        </authorList>
    </citation>
    <scope>NUCLEOTIDE SEQUENCE</scope>
</reference>
<comment type="subcellular location">
    <subcellularLocation>
        <location evidence="4">Nucleus</location>
    </subcellularLocation>
</comment>
<evidence type="ECO:0000256" key="4">
    <source>
        <dbReference type="PROSITE-ProRule" id="PRU00376"/>
    </source>
</evidence>
<dbReference type="PROSITE" id="PS51037">
    <property type="entry name" value="YEATS"/>
    <property type="match status" value="1"/>
</dbReference>
<evidence type="ECO:0000256" key="2">
    <source>
        <dbReference type="ARBA" id="ARBA00023163"/>
    </source>
</evidence>
<evidence type="ECO:0000256" key="1">
    <source>
        <dbReference type="ARBA" id="ARBA00023015"/>
    </source>
</evidence>
<feature type="region of interest" description="Disordered" evidence="5">
    <location>
        <begin position="1"/>
        <end position="21"/>
    </location>
</feature>
<evidence type="ECO:0000259" key="6">
    <source>
        <dbReference type="PROSITE" id="PS51037"/>
    </source>
</evidence>
<accession>A0A8D8LCZ3</accession>